<reference evidence="8 9" key="1">
    <citation type="submission" date="2019-11" db="EMBL/GenBank/DDBJ databases">
        <title>Novel species isolated from a subtropical stream in China.</title>
        <authorList>
            <person name="Lu H."/>
        </authorList>
    </citation>
    <scope>NUCLEOTIDE SEQUENCE [LARGE SCALE GENOMIC DNA]</scope>
    <source>
        <strain evidence="8 9">FT92W</strain>
    </source>
</reference>
<dbReference type="InterPro" id="IPR037214">
    <property type="entry name" value="TROVE_dom_sf"/>
</dbReference>
<accession>A0A7X2IVU2</accession>
<dbReference type="SUPFAM" id="SSF53300">
    <property type="entry name" value="vWA-like"/>
    <property type="match status" value="1"/>
</dbReference>
<protein>
    <submittedName>
        <fullName evidence="8">RNA-binding protein</fullName>
    </submittedName>
</protein>
<dbReference type="GO" id="GO:0005737">
    <property type="term" value="C:cytoplasm"/>
    <property type="evidence" value="ECO:0007669"/>
    <property type="project" value="UniProtKB-SubCell"/>
</dbReference>
<keyword evidence="9" id="KW-1185">Reference proteome</keyword>
<dbReference type="GO" id="GO:0046872">
    <property type="term" value="F:metal ion binding"/>
    <property type="evidence" value="ECO:0007669"/>
    <property type="project" value="UniProtKB-KW"/>
</dbReference>
<dbReference type="GO" id="GO:0003723">
    <property type="term" value="F:RNA binding"/>
    <property type="evidence" value="ECO:0007669"/>
    <property type="project" value="UniProtKB-KW"/>
</dbReference>
<dbReference type="InterPro" id="IPR008858">
    <property type="entry name" value="TROVE_dom"/>
</dbReference>
<evidence type="ECO:0000259" key="7">
    <source>
        <dbReference type="PROSITE" id="PS50988"/>
    </source>
</evidence>
<evidence type="ECO:0000313" key="9">
    <source>
        <dbReference type="Proteomes" id="UP000446768"/>
    </source>
</evidence>
<dbReference type="PANTHER" id="PTHR14202:SF0">
    <property type="entry name" value="RNA-BINDING PROTEIN RO60"/>
    <property type="match status" value="1"/>
</dbReference>
<evidence type="ECO:0000256" key="3">
    <source>
        <dbReference type="ARBA" id="ARBA00022490"/>
    </source>
</evidence>
<dbReference type="InterPro" id="IPR036465">
    <property type="entry name" value="vWFA_dom_sf"/>
</dbReference>
<comment type="subcellular location">
    <subcellularLocation>
        <location evidence="1">Cytoplasm</location>
    </subcellularLocation>
</comment>
<sequence length="534" mass="57006">MANVQLFQSTPGPLPAAANSVNCEGAPAYVLAPAHRLAQYAATGCLNATYYASAEAQLADVLELCEGVESGFIAQTALYCRERGYMKDMPALLLAVLAARGAPELAAVFSRVINNGKMLRNFVQILRSGVVGRKSLGTRPKKLVQQWLNNATEQALLSAAIGTSPSLADVLKMVHVKPSAPWREALFAWTLGKPYDAAALPPVLQAYLAYQRDRSLPVPAVPFQMLASMQLDTKAWARVALQGGWQMVRMNLNTFARHGVFELPGAAKAIAAKLRDKQAIAKAQAFPYQLMAAYKAASGVPEVVREALQDAMETALANVPRIEGKVVVCPDVSGSMQSPVTGHRAGGTTAVRCIDVAALVAAAMLRKNAGAMVLPFEQDVTACRLNPRDSVLTNADKLAAIGGGGTNCSAPLAWLNARNEKADLVLYVSDNESWIDARRHGATQTMREWAVFKRRNPQAKLVCIDIAPYGTTQAQENGDVLNVGGFSDEVFRIVAAFAAGQLQAEHWVGEIGAVNVNDGGGDGLENQLRRSEAG</sequence>
<evidence type="ECO:0000313" key="8">
    <source>
        <dbReference type="EMBL" id="MRV76717.1"/>
    </source>
</evidence>
<evidence type="ECO:0000256" key="1">
    <source>
        <dbReference type="ARBA" id="ARBA00004496"/>
    </source>
</evidence>
<evidence type="ECO:0000256" key="5">
    <source>
        <dbReference type="ARBA" id="ARBA00022884"/>
    </source>
</evidence>
<dbReference type="Pfam" id="PF25045">
    <property type="entry name" value="vWA_Ro60"/>
    <property type="match status" value="1"/>
</dbReference>
<proteinExistence type="inferred from homology"/>
<evidence type="ECO:0000256" key="6">
    <source>
        <dbReference type="ARBA" id="ARBA00023274"/>
    </source>
</evidence>
<keyword evidence="3" id="KW-0963">Cytoplasm</keyword>
<dbReference type="AlphaFoldDB" id="A0A7X2IVU2"/>
<evidence type="ECO:0000256" key="2">
    <source>
        <dbReference type="ARBA" id="ARBA00007814"/>
    </source>
</evidence>
<comment type="similarity">
    <text evidence="2">Belongs to the Ro 60 kDa family.</text>
</comment>
<keyword evidence="6" id="KW-0687">Ribonucleoprotein</keyword>
<dbReference type="Proteomes" id="UP000446768">
    <property type="component" value="Unassembled WGS sequence"/>
</dbReference>
<keyword evidence="4" id="KW-0479">Metal-binding</keyword>
<feature type="domain" description="TROVE" evidence="7">
    <location>
        <begin position="20"/>
        <end position="324"/>
    </location>
</feature>
<dbReference type="PROSITE" id="PS50988">
    <property type="entry name" value="TROVE"/>
    <property type="match status" value="1"/>
</dbReference>
<comment type="caution">
    <text evidence="8">The sequence shown here is derived from an EMBL/GenBank/DDBJ whole genome shotgun (WGS) entry which is preliminary data.</text>
</comment>
<dbReference type="GO" id="GO:1990904">
    <property type="term" value="C:ribonucleoprotein complex"/>
    <property type="evidence" value="ECO:0007669"/>
    <property type="project" value="UniProtKB-KW"/>
</dbReference>
<dbReference type="EMBL" id="WKJJ01000039">
    <property type="protein sequence ID" value="MRV76717.1"/>
    <property type="molecule type" value="Genomic_DNA"/>
</dbReference>
<gene>
    <name evidence="8" type="ORF">GJ700_33900</name>
</gene>
<dbReference type="Gene3D" id="3.40.50.410">
    <property type="entry name" value="von Willebrand factor, type A domain"/>
    <property type="match status" value="1"/>
</dbReference>
<evidence type="ECO:0000256" key="4">
    <source>
        <dbReference type="ARBA" id="ARBA00022723"/>
    </source>
</evidence>
<dbReference type="PANTHER" id="PTHR14202">
    <property type="entry name" value="60 KDA RIBONUCLEOPROTEIN SSA/RO"/>
    <property type="match status" value="1"/>
</dbReference>
<keyword evidence="5" id="KW-0694">RNA-binding</keyword>
<organism evidence="8 9">
    <name type="scientific">Pseudoduganella rivuli</name>
    <dbReference type="NCBI Taxonomy" id="2666085"/>
    <lineage>
        <taxon>Bacteria</taxon>
        <taxon>Pseudomonadati</taxon>
        <taxon>Pseudomonadota</taxon>
        <taxon>Betaproteobacteria</taxon>
        <taxon>Burkholderiales</taxon>
        <taxon>Oxalobacteraceae</taxon>
        <taxon>Telluria group</taxon>
        <taxon>Pseudoduganella</taxon>
    </lineage>
</organism>
<dbReference type="InterPro" id="IPR040322">
    <property type="entry name" value="TROVE2"/>
</dbReference>
<dbReference type="InterPro" id="IPR056800">
    <property type="entry name" value="vWA_Ro60"/>
</dbReference>
<dbReference type="RefSeq" id="WP_154382484.1">
    <property type="nucleotide sequence ID" value="NZ_WKJJ01000039.1"/>
</dbReference>
<name>A0A7X2IVU2_9BURK</name>
<dbReference type="SUPFAM" id="SSF140864">
    <property type="entry name" value="TROVE domain-like"/>
    <property type="match status" value="1"/>
</dbReference>